<dbReference type="SUPFAM" id="SSF52038">
    <property type="entry name" value="Barstar-related"/>
    <property type="match status" value="1"/>
</dbReference>
<organism evidence="3">
    <name type="scientific">Streptomyces sp. NBC_00049</name>
    <dbReference type="NCBI Taxonomy" id="2903617"/>
    <lineage>
        <taxon>Bacteria</taxon>
        <taxon>Bacillati</taxon>
        <taxon>Actinomycetota</taxon>
        <taxon>Actinomycetes</taxon>
        <taxon>Kitasatosporales</taxon>
        <taxon>Streptomycetaceae</taxon>
        <taxon>Streptomyces</taxon>
    </lineage>
</organism>
<dbReference type="EMBL" id="CP108264">
    <property type="protein sequence ID" value="WTU78961.1"/>
    <property type="molecule type" value="Genomic_DNA"/>
</dbReference>
<evidence type="ECO:0000259" key="2">
    <source>
        <dbReference type="Pfam" id="PF01337"/>
    </source>
</evidence>
<dbReference type="AlphaFoldDB" id="A0AAU2K5E8"/>
<evidence type="ECO:0000256" key="1">
    <source>
        <dbReference type="ARBA" id="ARBA00006845"/>
    </source>
</evidence>
<protein>
    <submittedName>
        <fullName evidence="3">Barstar family protein</fullName>
    </submittedName>
</protein>
<accession>A0AAU2K5E8</accession>
<dbReference type="InterPro" id="IPR000468">
    <property type="entry name" value="Barstar"/>
</dbReference>
<evidence type="ECO:0000313" key="3">
    <source>
        <dbReference type="EMBL" id="WTU78961.1"/>
    </source>
</evidence>
<dbReference type="InterPro" id="IPR035905">
    <property type="entry name" value="Barstar-like_sf"/>
</dbReference>
<dbReference type="Pfam" id="PF01337">
    <property type="entry name" value="Barstar"/>
    <property type="match status" value="1"/>
</dbReference>
<proteinExistence type="inferred from homology"/>
<sequence>MTKPQTPWVVFGPREAVEFKEQTAALRTEGGRVCKVHARDLADGASVCDAFARAVGVPGYFGWNWDALVDRLDDTHEAVTGGVGIVMVVHGADVLLGADHLKVFMTMLCLAADRANTEVDPDGNPRDEPVVIEHFVFLLDEVRAEEFAAGIEDPDLAVRVEGDFLTVALDLDVWRPKAIGRPKAS</sequence>
<reference evidence="3" key="1">
    <citation type="submission" date="2022-10" db="EMBL/GenBank/DDBJ databases">
        <title>The complete genomes of actinobacterial strains from the NBC collection.</title>
        <authorList>
            <person name="Joergensen T.S."/>
            <person name="Alvarez Arevalo M."/>
            <person name="Sterndorff E.B."/>
            <person name="Faurdal D."/>
            <person name="Vuksanovic O."/>
            <person name="Mourched A.-S."/>
            <person name="Charusanti P."/>
            <person name="Shaw S."/>
            <person name="Blin K."/>
            <person name="Weber T."/>
        </authorList>
    </citation>
    <scope>NUCLEOTIDE SEQUENCE</scope>
    <source>
        <strain evidence="3">NBC_00049</strain>
    </source>
</reference>
<comment type="similarity">
    <text evidence="1">Belongs to the barstar family.</text>
</comment>
<feature type="domain" description="Barstar (barnase inhibitor)" evidence="2">
    <location>
        <begin position="33"/>
        <end position="113"/>
    </location>
</feature>
<name>A0AAU2K5E8_9ACTN</name>
<dbReference type="Gene3D" id="3.30.370.10">
    <property type="entry name" value="Barstar-like"/>
    <property type="match status" value="1"/>
</dbReference>
<gene>
    <name evidence="3" type="ORF">OG327_32245</name>
</gene>